<dbReference type="GO" id="GO:0004088">
    <property type="term" value="F:carbamoyl-phosphate synthase (glutamine-hydrolyzing) activity"/>
    <property type="evidence" value="ECO:0007669"/>
    <property type="project" value="UniProtKB-UniRule"/>
</dbReference>
<dbReference type="SUPFAM" id="SSF52317">
    <property type="entry name" value="Class I glutamine amidotransferase-like"/>
    <property type="match status" value="1"/>
</dbReference>
<dbReference type="OrthoDB" id="9804328at2"/>
<feature type="binding site" evidence="8">
    <location>
        <position position="226"/>
    </location>
    <ligand>
        <name>L-glutamine</name>
        <dbReference type="ChEBI" id="CHEBI:58359"/>
    </ligand>
</feature>
<feature type="binding site" evidence="8">
    <location>
        <position position="48"/>
    </location>
    <ligand>
        <name>L-glutamine</name>
        <dbReference type="ChEBI" id="CHEBI:58359"/>
    </ligand>
</feature>
<dbReference type="GO" id="GO:0005524">
    <property type="term" value="F:ATP binding"/>
    <property type="evidence" value="ECO:0007669"/>
    <property type="project" value="UniProtKB-UniRule"/>
</dbReference>
<evidence type="ECO:0000256" key="4">
    <source>
        <dbReference type="ARBA" id="ARBA00022741"/>
    </source>
</evidence>
<feature type="binding site" evidence="8">
    <location>
        <position position="293"/>
    </location>
    <ligand>
        <name>L-glutamine</name>
        <dbReference type="ChEBI" id="CHEBI:58359"/>
    </ligand>
</feature>
<sequence length="366" mass="41212">MKKFDRKLILEDGSEYYGYGFGSEDEKVTEIVFNTSPVGYQEIISDPSYTYQTVVMAYPLIGNYGIAEEDFETETPTIGGLVVRDYNDQPSNFRSKYTLSEIMEKYRIPGIYGIDTRKLVRSIRDLGSRKVLITDAGTLLLEGLCKLGSYDIPKDAVAFVSRKEIQQYRIPNGKYQVAAIDCGMKQNIVRSLNKRGCNVTIFPWNTSIEEIDKVKPDGIFLSNGPGDPMDVQPVIELVRNLRGKYPILGICLGHQIISLAYGARTYKLKFGHRGGNHPVKNLLTGKIEITSQNHSYAVDRESLRDTQLKVTHINLLDQTVEGVVCEEDKVFSVQYHPESAPGPQDSGYLFEQFIEMMEGTKDGEKN</sequence>
<dbReference type="Pfam" id="PF00988">
    <property type="entry name" value="CPSase_sm_chain"/>
    <property type="match status" value="1"/>
</dbReference>
<gene>
    <name evidence="8" type="primary">carA</name>
    <name evidence="10" type="ORF">DQQ01_08895</name>
</gene>
<dbReference type="NCBIfam" id="NF009475">
    <property type="entry name" value="PRK12838.1"/>
    <property type="match status" value="1"/>
</dbReference>
<dbReference type="InterPro" id="IPR017926">
    <property type="entry name" value="GATASE"/>
</dbReference>
<feature type="region of interest" description="CPSase" evidence="8">
    <location>
        <begin position="1"/>
        <end position="175"/>
    </location>
</feature>
<dbReference type="GO" id="GO:0004359">
    <property type="term" value="F:glutaminase activity"/>
    <property type="evidence" value="ECO:0007669"/>
    <property type="project" value="RHEA"/>
</dbReference>
<dbReference type="InterPro" id="IPR006274">
    <property type="entry name" value="CarbamoylP_synth_ssu"/>
</dbReference>
<dbReference type="PANTHER" id="PTHR43418:SF7">
    <property type="entry name" value="CARBAMOYL-PHOSPHATE SYNTHASE SMALL CHAIN"/>
    <property type="match status" value="1"/>
</dbReference>
<feature type="binding site" evidence="8">
    <location>
        <position position="224"/>
    </location>
    <ligand>
        <name>L-glutamine</name>
        <dbReference type="ChEBI" id="CHEBI:58359"/>
    </ligand>
</feature>
<dbReference type="EMBL" id="CP030280">
    <property type="protein sequence ID" value="AWY98245.1"/>
    <property type="molecule type" value="Genomic_DNA"/>
</dbReference>
<dbReference type="PRINTS" id="PR00096">
    <property type="entry name" value="GATASE"/>
</dbReference>
<evidence type="ECO:0000259" key="9">
    <source>
        <dbReference type="SMART" id="SM01097"/>
    </source>
</evidence>
<dbReference type="NCBIfam" id="TIGR01368">
    <property type="entry name" value="CPSaseIIsmall"/>
    <property type="match status" value="1"/>
</dbReference>
<reference evidence="11" key="1">
    <citation type="submission" date="2018-06" db="EMBL/GenBank/DDBJ databases">
        <title>Description of Blautia argi sp. nov., a new anaerobic isolated from dog feces.</title>
        <authorList>
            <person name="Chang Y.-H."/>
            <person name="Paek J."/>
            <person name="Shin Y."/>
        </authorList>
    </citation>
    <scope>NUCLEOTIDE SEQUENCE [LARGE SCALE GENOMIC DNA]</scope>
    <source>
        <strain evidence="11">KCTC 15426</strain>
    </source>
</reference>
<dbReference type="PRINTS" id="PR00097">
    <property type="entry name" value="ANTSNTHASEII"/>
</dbReference>
<dbReference type="Proteomes" id="UP000250003">
    <property type="component" value="Chromosome"/>
</dbReference>
<feature type="active site" evidence="8">
    <location>
        <position position="336"/>
    </location>
</feature>
<evidence type="ECO:0000256" key="6">
    <source>
        <dbReference type="ARBA" id="ARBA00022962"/>
    </source>
</evidence>
<dbReference type="InterPro" id="IPR029062">
    <property type="entry name" value="Class_I_gatase-like"/>
</dbReference>
<dbReference type="UniPathway" id="UPA00068">
    <property type="reaction ID" value="UER00171"/>
</dbReference>
<dbReference type="AlphaFoldDB" id="A0A2Z4UB20"/>
<accession>A0A2Z4UB20</accession>
<comment type="similarity">
    <text evidence="2 8">Belongs to the CarA family.</text>
</comment>
<feature type="active site" description="Nucleophile" evidence="8">
    <location>
        <position position="251"/>
    </location>
</feature>
<dbReference type="EC" id="6.3.5.5" evidence="8"/>
<dbReference type="InterPro" id="IPR002474">
    <property type="entry name" value="CarbamoylP_synth_ssu_N"/>
</dbReference>
<feature type="binding site" evidence="8">
    <location>
        <position position="252"/>
    </location>
    <ligand>
        <name>L-glutamine</name>
        <dbReference type="ChEBI" id="CHEBI:58359"/>
    </ligand>
</feature>
<comment type="catalytic activity">
    <reaction evidence="7 8">
        <text>hydrogencarbonate + L-glutamine + 2 ATP + H2O = carbamoyl phosphate + L-glutamate + 2 ADP + phosphate + 2 H(+)</text>
        <dbReference type="Rhea" id="RHEA:18633"/>
        <dbReference type="ChEBI" id="CHEBI:15377"/>
        <dbReference type="ChEBI" id="CHEBI:15378"/>
        <dbReference type="ChEBI" id="CHEBI:17544"/>
        <dbReference type="ChEBI" id="CHEBI:29985"/>
        <dbReference type="ChEBI" id="CHEBI:30616"/>
        <dbReference type="ChEBI" id="CHEBI:43474"/>
        <dbReference type="ChEBI" id="CHEBI:58228"/>
        <dbReference type="ChEBI" id="CHEBI:58359"/>
        <dbReference type="ChEBI" id="CHEBI:456216"/>
        <dbReference type="EC" id="6.3.5.5"/>
    </reaction>
</comment>
<name>A0A2Z4UB20_9FIRM</name>
<dbReference type="InterPro" id="IPR050472">
    <property type="entry name" value="Anth_synth/Amidotransfase"/>
</dbReference>
<evidence type="ECO:0000256" key="5">
    <source>
        <dbReference type="ARBA" id="ARBA00022840"/>
    </source>
</evidence>
<comment type="caution">
    <text evidence="8">Lacks conserved residue(s) required for the propagation of feature annotation.</text>
</comment>
<keyword evidence="8" id="KW-0665">Pyrimidine biosynthesis</keyword>
<keyword evidence="11" id="KW-1185">Reference proteome</keyword>
<dbReference type="Gene3D" id="3.50.30.20">
    <property type="entry name" value="Carbamoyl-phosphate synthase small subunit, N-terminal domain"/>
    <property type="match status" value="1"/>
</dbReference>
<feature type="domain" description="Carbamoyl-phosphate synthase small subunit N-terminal" evidence="9">
    <location>
        <begin position="4"/>
        <end position="134"/>
    </location>
</feature>
<evidence type="ECO:0000256" key="3">
    <source>
        <dbReference type="ARBA" id="ARBA00022598"/>
    </source>
</evidence>
<keyword evidence="4 8" id="KW-0547">Nucleotide-binding</keyword>
<comment type="catalytic activity">
    <reaction evidence="8">
        <text>L-glutamine + H2O = L-glutamate + NH4(+)</text>
        <dbReference type="Rhea" id="RHEA:15889"/>
        <dbReference type="ChEBI" id="CHEBI:15377"/>
        <dbReference type="ChEBI" id="CHEBI:28938"/>
        <dbReference type="ChEBI" id="CHEBI:29985"/>
        <dbReference type="ChEBI" id="CHEBI:58359"/>
    </reaction>
</comment>
<dbReference type="PRINTS" id="PR00099">
    <property type="entry name" value="CPSGATASE"/>
</dbReference>
<dbReference type="KEGG" id="blau:DQQ01_08895"/>
<keyword evidence="8" id="KW-0028">Amino-acid biosynthesis</keyword>
<dbReference type="GO" id="GO:0006541">
    <property type="term" value="P:glutamine metabolic process"/>
    <property type="evidence" value="ECO:0007669"/>
    <property type="project" value="InterPro"/>
</dbReference>
<comment type="function">
    <text evidence="8">Small subunit of the glutamine-dependent carbamoyl phosphate synthetase (CPSase). CPSase catalyzes the formation of carbamoyl phosphate from the ammonia moiety of glutamine, carbonate, and phosphate donated by ATP, constituting the first step of 2 biosynthetic pathways, one leading to arginine and/or urea and the other to pyrimidine nucleotides. The small subunit (glutamine amidotransferase) binds and cleaves glutamine to supply the large subunit with the substrate ammonia.</text>
</comment>
<feature type="binding site" evidence="8">
    <location>
        <position position="255"/>
    </location>
    <ligand>
        <name>L-glutamine</name>
        <dbReference type="ChEBI" id="CHEBI:58359"/>
    </ligand>
</feature>
<comment type="subunit">
    <text evidence="8">Composed of two chains; the small (or glutamine) chain promotes the hydrolysis of glutamine to ammonia, which is used by the large (or ammonia) chain to synthesize carbamoyl phosphate. Tetramer of heterodimers (alpha,beta)4.</text>
</comment>
<evidence type="ECO:0000313" key="10">
    <source>
        <dbReference type="EMBL" id="AWY98245.1"/>
    </source>
</evidence>
<keyword evidence="6 8" id="KW-0315">Glutamine amidotransferase</keyword>
<dbReference type="InterPro" id="IPR035686">
    <property type="entry name" value="CPSase_GATase1"/>
</dbReference>
<dbReference type="GO" id="GO:0044205">
    <property type="term" value="P:'de novo' UMP biosynthetic process"/>
    <property type="evidence" value="ECO:0007669"/>
    <property type="project" value="UniProtKB-UniRule"/>
</dbReference>
<dbReference type="SUPFAM" id="SSF52021">
    <property type="entry name" value="Carbamoyl phosphate synthetase, small subunit N-terminal domain"/>
    <property type="match status" value="1"/>
</dbReference>
<comment type="pathway">
    <text evidence="1 8">Amino-acid biosynthesis; L-arginine biosynthesis; carbamoyl phosphate from bicarbonate: step 1/1.</text>
</comment>
<protein>
    <recommendedName>
        <fullName evidence="8">Carbamoyl phosphate synthase small chain</fullName>
        <ecNumber evidence="8">6.3.5.5</ecNumber>
    </recommendedName>
    <alternativeName>
        <fullName evidence="8">Carbamoyl phosphate synthetase glutamine chain</fullName>
    </alternativeName>
</protein>
<dbReference type="HAMAP" id="MF_01209">
    <property type="entry name" value="CPSase_S_chain"/>
    <property type="match status" value="1"/>
</dbReference>
<feature type="active site" evidence="8">
    <location>
        <position position="338"/>
    </location>
</feature>
<dbReference type="Gene3D" id="3.40.50.880">
    <property type="match status" value="1"/>
</dbReference>
<keyword evidence="5 8" id="KW-0067">ATP-binding</keyword>
<feature type="binding site" evidence="8">
    <location>
        <position position="296"/>
    </location>
    <ligand>
        <name>L-glutamine</name>
        <dbReference type="ChEBI" id="CHEBI:58359"/>
    </ligand>
</feature>
<dbReference type="UniPathway" id="UPA00070">
    <property type="reaction ID" value="UER00115"/>
</dbReference>
<dbReference type="GO" id="GO:0006207">
    <property type="term" value="P:'de novo' pyrimidine nucleobase biosynthetic process"/>
    <property type="evidence" value="ECO:0007669"/>
    <property type="project" value="InterPro"/>
</dbReference>
<evidence type="ECO:0000256" key="1">
    <source>
        <dbReference type="ARBA" id="ARBA00005077"/>
    </source>
</evidence>
<evidence type="ECO:0000313" key="11">
    <source>
        <dbReference type="Proteomes" id="UP000250003"/>
    </source>
</evidence>
<dbReference type="RefSeq" id="WP_111919734.1">
    <property type="nucleotide sequence ID" value="NZ_CP030280.1"/>
</dbReference>
<organism evidence="10 11">
    <name type="scientific">Blautia argi</name>
    <dbReference type="NCBI Taxonomy" id="1912897"/>
    <lineage>
        <taxon>Bacteria</taxon>
        <taxon>Bacillati</taxon>
        <taxon>Bacillota</taxon>
        <taxon>Clostridia</taxon>
        <taxon>Lachnospirales</taxon>
        <taxon>Lachnospiraceae</taxon>
        <taxon>Blautia</taxon>
    </lineage>
</organism>
<dbReference type="GO" id="GO:0006526">
    <property type="term" value="P:L-arginine biosynthetic process"/>
    <property type="evidence" value="ECO:0007669"/>
    <property type="project" value="UniProtKB-UniRule"/>
</dbReference>
<evidence type="ECO:0000256" key="8">
    <source>
        <dbReference type="HAMAP-Rule" id="MF_01209"/>
    </source>
</evidence>
<dbReference type="PROSITE" id="PS51273">
    <property type="entry name" value="GATASE_TYPE_1"/>
    <property type="match status" value="1"/>
</dbReference>
<proteinExistence type="inferred from homology"/>
<keyword evidence="8" id="KW-0055">Arginine biosynthesis</keyword>
<dbReference type="SMART" id="SM01097">
    <property type="entry name" value="CPSase_sm_chain"/>
    <property type="match status" value="1"/>
</dbReference>
<dbReference type="InterPro" id="IPR036480">
    <property type="entry name" value="CarbP_synth_ssu_N_sf"/>
</dbReference>
<evidence type="ECO:0000256" key="2">
    <source>
        <dbReference type="ARBA" id="ARBA00007800"/>
    </source>
</evidence>
<dbReference type="PANTHER" id="PTHR43418">
    <property type="entry name" value="MULTIFUNCTIONAL TRYPTOPHAN BIOSYNTHESIS PROTEIN-RELATED"/>
    <property type="match status" value="1"/>
</dbReference>
<keyword evidence="3 8" id="KW-0436">Ligase</keyword>
<evidence type="ECO:0000256" key="7">
    <source>
        <dbReference type="ARBA" id="ARBA00048816"/>
    </source>
</evidence>
<dbReference type="CDD" id="cd01744">
    <property type="entry name" value="GATase1_CPSase"/>
    <property type="match status" value="1"/>
</dbReference>
<dbReference type="Pfam" id="PF00117">
    <property type="entry name" value="GATase"/>
    <property type="match status" value="1"/>
</dbReference>
<comment type="pathway">
    <text evidence="8">Pyrimidine metabolism; UMP biosynthesis via de novo pathway; (S)-dihydroorotate from bicarbonate: step 1/3.</text>
</comment>